<evidence type="ECO:0000256" key="5">
    <source>
        <dbReference type="ARBA" id="ARBA00022723"/>
    </source>
</evidence>
<evidence type="ECO:0000256" key="9">
    <source>
        <dbReference type="ARBA" id="ARBA00056079"/>
    </source>
</evidence>
<feature type="compositionally biased region" description="Polar residues" evidence="12">
    <location>
        <begin position="91"/>
        <end position="100"/>
    </location>
</feature>
<gene>
    <name evidence="14" type="ORF">N8I77_000308</name>
</gene>
<dbReference type="AlphaFoldDB" id="A0AAD9SNB7"/>
<dbReference type="Pfam" id="PF01979">
    <property type="entry name" value="Amidohydro_1"/>
    <property type="match status" value="1"/>
</dbReference>
<evidence type="ECO:0000313" key="14">
    <source>
        <dbReference type="EMBL" id="KAK2613390.1"/>
    </source>
</evidence>
<dbReference type="SUPFAM" id="SSF51556">
    <property type="entry name" value="Metallo-dependent hydrolases"/>
    <property type="match status" value="1"/>
</dbReference>
<keyword evidence="5" id="KW-0479">Metal-binding</keyword>
<evidence type="ECO:0000256" key="1">
    <source>
        <dbReference type="ARBA" id="ARBA00001947"/>
    </source>
</evidence>
<comment type="pathway">
    <text evidence="2">Purine metabolism; guanine degradation; xanthine from guanine: step 1/1.</text>
</comment>
<keyword evidence="15" id="KW-1185">Reference proteome</keyword>
<comment type="similarity">
    <text evidence="3">Belongs to the metallo-dependent hydrolases superfamily. ATZ/TRZ family.</text>
</comment>
<feature type="compositionally biased region" description="Low complexity" evidence="12">
    <location>
        <begin position="78"/>
        <end position="90"/>
    </location>
</feature>
<evidence type="ECO:0000256" key="3">
    <source>
        <dbReference type="ARBA" id="ARBA00006745"/>
    </source>
</evidence>
<dbReference type="InterPro" id="IPR006680">
    <property type="entry name" value="Amidohydro-rel"/>
</dbReference>
<sequence>MSANPSPSTPPNQVFIGTFIHSRALDELEYLHNTAVFVEGATGTIIAIERDCDHTRTLDETFNRLGWSAAECKIYDTTSPTRSNNTSSTSIQNESGSSLPTQPPPPPPPPVRFFFPGFIDTHIHASQYPNAGIFGKSTLLDWLNTYTFPLEASLGRDHAKARRVYARCVGRTLAHGTTCAAYFATVDVAATNLLVDLCLARGQRALVGRVCMDEPSTCPPWYRDEDAAQGLARTRECVAHARRADPAGKLVRPIVTPRFAPSCTAQSMRALGDLAREERLPVQTHVSENRGEIELVSDLFPAEAGGGRGYAGVYDAFGLLTEQTILAHAVHLSEGEAKLLADRGTKVSHCPCSNSAITSGAARVRWLLEQGVDIGLGTDVSGGYSPSVLDAARQAALVSRHVAMGGDEKAKLSVEEVLHLATRGGARCVGLEGVVGGFEVGMQWDAQLVALGGVGEDGEGTEGNVDVFGWESWEEMVAKWLFNGDDRNTTKVWVKGRLVHERRS</sequence>
<evidence type="ECO:0000256" key="10">
    <source>
        <dbReference type="ARBA" id="ARBA00069860"/>
    </source>
</evidence>
<dbReference type="GO" id="GO:0046098">
    <property type="term" value="P:guanine metabolic process"/>
    <property type="evidence" value="ECO:0007669"/>
    <property type="project" value="TreeGrafter"/>
</dbReference>
<evidence type="ECO:0000256" key="2">
    <source>
        <dbReference type="ARBA" id="ARBA00004984"/>
    </source>
</evidence>
<organism evidence="14 15">
    <name type="scientific">Phomopsis amygdali</name>
    <name type="common">Fusicoccum amygdali</name>
    <dbReference type="NCBI Taxonomy" id="1214568"/>
    <lineage>
        <taxon>Eukaryota</taxon>
        <taxon>Fungi</taxon>
        <taxon>Dikarya</taxon>
        <taxon>Ascomycota</taxon>
        <taxon>Pezizomycotina</taxon>
        <taxon>Sordariomycetes</taxon>
        <taxon>Sordariomycetidae</taxon>
        <taxon>Diaporthales</taxon>
        <taxon>Diaporthaceae</taxon>
        <taxon>Diaporthe</taxon>
    </lineage>
</organism>
<reference evidence="14" key="1">
    <citation type="submission" date="2023-06" db="EMBL/GenBank/DDBJ databases">
        <authorList>
            <person name="Noh H."/>
        </authorList>
    </citation>
    <scope>NUCLEOTIDE SEQUENCE</scope>
    <source>
        <strain evidence="14">DUCC20226</strain>
    </source>
</reference>
<evidence type="ECO:0000256" key="11">
    <source>
        <dbReference type="ARBA" id="ARBA00083147"/>
    </source>
</evidence>
<dbReference type="InterPro" id="IPR011059">
    <property type="entry name" value="Metal-dep_hydrolase_composite"/>
</dbReference>
<proteinExistence type="inferred from homology"/>
<dbReference type="Gene3D" id="3.20.20.140">
    <property type="entry name" value="Metal-dependent hydrolases"/>
    <property type="match status" value="1"/>
</dbReference>
<dbReference type="GO" id="GO:0008270">
    <property type="term" value="F:zinc ion binding"/>
    <property type="evidence" value="ECO:0007669"/>
    <property type="project" value="TreeGrafter"/>
</dbReference>
<keyword evidence="6" id="KW-0378">Hydrolase</keyword>
<feature type="region of interest" description="Disordered" evidence="12">
    <location>
        <begin position="78"/>
        <end position="107"/>
    </location>
</feature>
<dbReference type="PANTHER" id="PTHR11271:SF6">
    <property type="entry name" value="GUANINE DEAMINASE"/>
    <property type="match status" value="1"/>
</dbReference>
<comment type="caution">
    <text evidence="14">The sequence shown here is derived from an EMBL/GenBank/DDBJ whole genome shotgun (WGS) entry which is preliminary data.</text>
</comment>
<keyword evidence="7" id="KW-0862">Zinc</keyword>
<comment type="function">
    <text evidence="9">Catalyzes the hydrolytic deamination of guanine, producing xanthine and ammonia.</text>
</comment>
<comment type="cofactor">
    <cofactor evidence="1">
        <name>Zn(2+)</name>
        <dbReference type="ChEBI" id="CHEBI:29105"/>
    </cofactor>
</comment>
<feature type="domain" description="Amidohydrolase-related" evidence="13">
    <location>
        <begin position="115"/>
        <end position="499"/>
    </location>
</feature>
<dbReference type="Gene3D" id="2.30.40.10">
    <property type="entry name" value="Urease, subunit C, domain 1"/>
    <property type="match status" value="1"/>
</dbReference>
<evidence type="ECO:0000256" key="6">
    <source>
        <dbReference type="ARBA" id="ARBA00022801"/>
    </source>
</evidence>
<protein>
    <recommendedName>
        <fullName evidence="10">Probable guanine deaminase</fullName>
        <ecNumber evidence="4">3.5.4.3</ecNumber>
    </recommendedName>
    <alternativeName>
        <fullName evidence="11">Guanine aminohydrolase</fullName>
    </alternativeName>
</protein>
<name>A0AAD9SNB7_PHOAM</name>
<evidence type="ECO:0000259" key="13">
    <source>
        <dbReference type="Pfam" id="PF01979"/>
    </source>
</evidence>
<dbReference type="EC" id="3.5.4.3" evidence="4"/>
<dbReference type="GO" id="GO:0005829">
    <property type="term" value="C:cytosol"/>
    <property type="evidence" value="ECO:0007669"/>
    <property type="project" value="TreeGrafter"/>
</dbReference>
<dbReference type="EMBL" id="JAUJFL010000001">
    <property type="protein sequence ID" value="KAK2613390.1"/>
    <property type="molecule type" value="Genomic_DNA"/>
</dbReference>
<dbReference type="InterPro" id="IPR032466">
    <property type="entry name" value="Metal_Hydrolase"/>
</dbReference>
<dbReference type="InterPro" id="IPR051607">
    <property type="entry name" value="Metallo-dep_hydrolases"/>
</dbReference>
<dbReference type="PANTHER" id="PTHR11271">
    <property type="entry name" value="GUANINE DEAMINASE"/>
    <property type="match status" value="1"/>
</dbReference>
<dbReference type="FunFam" id="3.20.20.140:FF:000022">
    <property type="entry name" value="Guanine deaminase"/>
    <property type="match status" value="1"/>
</dbReference>
<evidence type="ECO:0000256" key="8">
    <source>
        <dbReference type="ARBA" id="ARBA00051148"/>
    </source>
</evidence>
<accession>A0AAD9SNB7</accession>
<evidence type="ECO:0000256" key="7">
    <source>
        <dbReference type="ARBA" id="ARBA00022833"/>
    </source>
</evidence>
<comment type="catalytic activity">
    <reaction evidence="8">
        <text>guanine + H2O + H(+) = xanthine + NH4(+)</text>
        <dbReference type="Rhea" id="RHEA:14665"/>
        <dbReference type="ChEBI" id="CHEBI:15377"/>
        <dbReference type="ChEBI" id="CHEBI:15378"/>
        <dbReference type="ChEBI" id="CHEBI:16235"/>
        <dbReference type="ChEBI" id="CHEBI:17712"/>
        <dbReference type="ChEBI" id="CHEBI:28938"/>
        <dbReference type="EC" id="3.5.4.3"/>
    </reaction>
</comment>
<evidence type="ECO:0000313" key="15">
    <source>
        <dbReference type="Proteomes" id="UP001265746"/>
    </source>
</evidence>
<dbReference type="GO" id="GO:0008892">
    <property type="term" value="F:guanine deaminase activity"/>
    <property type="evidence" value="ECO:0007669"/>
    <property type="project" value="UniProtKB-EC"/>
</dbReference>
<evidence type="ECO:0000256" key="12">
    <source>
        <dbReference type="SAM" id="MobiDB-lite"/>
    </source>
</evidence>
<dbReference type="Proteomes" id="UP001265746">
    <property type="component" value="Unassembled WGS sequence"/>
</dbReference>
<evidence type="ECO:0000256" key="4">
    <source>
        <dbReference type="ARBA" id="ARBA00012781"/>
    </source>
</evidence>